<dbReference type="AlphaFoldDB" id="A0A9X3R812"/>
<dbReference type="GO" id="GO:0034784">
    <property type="term" value="F:pivalyl-CoA mutase activity"/>
    <property type="evidence" value="ECO:0007669"/>
    <property type="project" value="InterPro"/>
</dbReference>
<comment type="catalytic activity">
    <reaction evidence="12 14">
        <text>2-methylpropanoyl-CoA = butanoyl-CoA</text>
        <dbReference type="Rhea" id="RHEA:13141"/>
        <dbReference type="ChEBI" id="CHEBI:57338"/>
        <dbReference type="ChEBI" id="CHEBI:57371"/>
        <dbReference type="EC" id="5.4.99.13"/>
    </reaction>
</comment>
<comment type="caution">
    <text evidence="16">The sequence shown here is derived from an EMBL/GenBank/DDBJ whole genome shotgun (WGS) entry which is preliminary data.</text>
</comment>
<feature type="domain" description="B12-binding" evidence="15">
    <location>
        <begin position="12"/>
        <end position="150"/>
    </location>
</feature>
<evidence type="ECO:0000313" key="17">
    <source>
        <dbReference type="Proteomes" id="UP001152172"/>
    </source>
</evidence>
<dbReference type="Pfam" id="PF03308">
    <property type="entry name" value="MeaB"/>
    <property type="match status" value="1"/>
</dbReference>
<dbReference type="FunFam" id="3.20.20.240:FF:000003">
    <property type="entry name" value="Fused isobutyryl-CoA mutase"/>
    <property type="match status" value="1"/>
</dbReference>
<comment type="cofactor">
    <cofactor evidence="14">
        <name>Mg(2+)</name>
        <dbReference type="ChEBI" id="CHEBI:18420"/>
    </cofactor>
</comment>
<dbReference type="Proteomes" id="UP001152172">
    <property type="component" value="Unassembled WGS sequence"/>
</dbReference>
<keyword evidence="11 14" id="KW-0170">Cobalt</keyword>
<dbReference type="Gene3D" id="3.40.50.300">
    <property type="entry name" value="P-loop containing nucleotide triphosphate hydrolases"/>
    <property type="match status" value="1"/>
</dbReference>
<dbReference type="Pfam" id="PF02310">
    <property type="entry name" value="B12-binding"/>
    <property type="match status" value="1"/>
</dbReference>
<feature type="binding site" evidence="14">
    <location>
        <position position="300"/>
    </location>
    <ligand>
        <name>Mg(2+)</name>
        <dbReference type="ChEBI" id="CHEBI:18420"/>
        <label>2</label>
    </ligand>
</feature>
<evidence type="ECO:0000256" key="6">
    <source>
        <dbReference type="ARBA" id="ARBA00022842"/>
    </source>
</evidence>
<dbReference type="GO" id="GO:0000287">
    <property type="term" value="F:magnesium ion binding"/>
    <property type="evidence" value="ECO:0007669"/>
    <property type="project" value="UniProtKB-UniRule"/>
</dbReference>
<dbReference type="EC" id="5.4.99.13" evidence="14"/>
<evidence type="ECO:0000256" key="4">
    <source>
        <dbReference type="ARBA" id="ARBA00022741"/>
    </source>
</evidence>
<name>A0A9X3R812_9BACI</name>
<dbReference type="InterPro" id="IPR006158">
    <property type="entry name" value="Cobalamin-bd"/>
</dbReference>
<proteinExistence type="inferred from homology"/>
<comment type="catalytic activity">
    <reaction evidence="14">
        <text>GTP + H2O = GDP + phosphate + H(+)</text>
        <dbReference type="Rhea" id="RHEA:19669"/>
        <dbReference type="ChEBI" id="CHEBI:15377"/>
        <dbReference type="ChEBI" id="CHEBI:15378"/>
        <dbReference type="ChEBI" id="CHEBI:37565"/>
        <dbReference type="ChEBI" id="CHEBI:43474"/>
        <dbReference type="ChEBI" id="CHEBI:58189"/>
    </reaction>
</comment>
<accession>A0A9X3R812</accession>
<dbReference type="InterPro" id="IPR052040">
    <property type="entry name" value="GTPase/Isobutyryl-CoA_mutase"/>
</dbReference>
<evidence type="ECO:0000256" key="9">
    <source>
        <dbReference type="ARBA" id="ARBA00023235"/>
    </source>
</evidence>
<comment type="function">
    <text evidence="14">Catalyzes the reversible interconversion of isobutyryl-CoA and n-butyryl-CoA, using radical chemistry. Also exhibits GTPase activity, associated with its G-protein domain (MeaI) that functions as a chaperone that assists cofactor delivery and proper holo-enzyme assembly.</text>
</comment>
<feature type="binding site" evidence="14">
    <location>
        <position position="251"/>
    </location>
    <ligand>
        <name>Mg(2+)</name>
        <dbReference type="ChEBI" id="CHEBI:18420"/>
        <label>1</label>
        <note>catalytic</note>
    </ligand>
</feature>
<feature type="binding site" evidence="14">
    <location>
        <position position="851"/>
    </location>
    <ligand>
        <name>substrate</name>
    </ligand>
</feature>
<evidence type="ECO:0000256" key="11">
    <source>
        <dbReference type="ARBA" id="ARBA00023285"/>
    </source>
</evidence>
<dbReference type="InterPro" id="IPR027417">
    <property type="entry name" value="P-loop_NTPase"/>
</dbReference>
<dbReference type="Pfam" id="PF01642">
    <property type="entry name" value="MM_CoA_mutase"/>
    <property type="match status" value="1"/>
</dbReference>
<keyword evidence="9 14" id="KW-0413">Isomerase</keyword>
<dbReference type="Gene3D" id="3.20.20.240">
    <property type="entry name" value="Methylmalonyl-CoA mutase"/>
    <property type="match status" value="1"/>
</dbReference>
<evidence type="ECO:0000256" key="1">
    <source>
        <dbReference type="ARBA" id="ARBA00001922"/>
    </source>
</evidence>
<keyword evidence="4 14" id="KW-0547">Nucleotide-binding</keyword>
<dbReference type="EC" id="3.6.5.-" evidence="14"/>
<feature type="binding site" evidence="14">
    <location>
        <position position="251"/>
    </location>
    <ligand>
        <name>Mg(2+)</name>
        <dbReference type="ChEBI" id="CHEBI:18420"/>
        <label>2</label>
    </ligand>
</feature>
<feature type="binding site" evidence="14">
    <location>
        <position position="762"/>
    </location>
    <ligand>
        <name>substrate</name>
    </ligand>
</feature>
<dbReference type="PANTHER" id="PTHR43087">
    <property type="entry name" value="LYSINE/ARGININE/ORNITHINE TRANSPORT SYSTEM KINASE"/>
    <property type="match status" value="1"/>
</dbReference>
<dbReference type="SUPFAM" id="SSF52242">
    <property type="entry name" value="Cobalamin (vitamin B12)-binding domain"/>
    <property type="match status" value="1"/>
</dbReference>
<evidence type="ECO:0000256" key="13">
    <source>
        <dbReference type="ARBA" id="ARBA00061670"/>
    </source>
</evidence>
<dbReference type="FunFam" id="3.40.50.280:FF:000005">
    <property type="entry name" value="Fused isobutyryl-CoA mutase"/>
    <property type="match status" value="1"/>
</dbReference>
<keyword evidence="3 14" id="KW-0479">Metal-binding</keyword>
<feature type="binding site" evidence="14">
    <location>
        <position position="612"/>
    </location>
    <ligand>
        <name>substrate</name>
    </ligand>
</feature>
<feature type="binding site" evidence="14">
    <location>
        <position position="213"/>
    </location>
    <ligand>
        <name>Mg(2+)</name>
        <dbReference type="ChEBI" id="CHEBI:18420"/>
        <label>1</label>
        <note>catalytic</note>
    </ligand>
</feature>
<comment type="domain">
    <text evidence="14">Is composed of four functional domains: the N-terminal 5'-deoxyadenosylcobalamin binding region that is homologous to the small subunit of ICM (IcmB), a middle P-loop GTPase domain (MeaI) that likely acts as a chaperone for ICM, a structured linker region involved in dimer formation, and a C-terminal part that is homologous to the large substrate-binding subunit of ICM (IcmA).</text>
</comment>
<evidence type="ECO:0000313" key="16">
    <source>
        <dbReference type="EMBL" id="MCZ8532110.1"/>
    </source>
</evidence>
<comment type="cofactor">
    <cofactor evidence="1 14">
        <name>adenosylcob(III)alamin</name>
        <dbReference type="ChEBI" id="CHEBI:18408"/>
    </cofactor>
</comment>
<dbReference type="NCBIfam" id="TIGR00641">
    <property type="entry name" value="acid_CoA_mut_N"/>
    <property type="match status" value="1"/>
</dbReference>
<dbReference type="SUPFAM" id="SSF52540">
    <property type="entry name" value="P-loop containing nucleoside triphosphate hydrolases"/>
    <property type="match status" value="1"/>
</dbReference>
<dbReference type="CDD" id="cd02071">
    <property type="entry name" value="MM_CoA_mut_B12_BD"/>
    <property type="match status" value="1"/>
</dbReference>
<keyword evidence="5 14" id="KW-0378">Hydrolase</keyword>
<keyword evidence="2 14" id="KW-0846">Cobalamin</keyword>
<dbReference type="EMBL" id="JAMKBI010000001">
    <property type="protein sequence ID" value="MCZ8532110.1"/>
    <property type="molecule type" value="Genomic_DNA"/>
</dbReference>
<dbReference type="GO" id="GO:0006637">
    <property type="term" value="P:acyl-CoA metabolic process"/>
    <property type="evidence" value="ECO:0007669"/>
    <property type="project" value="UniProtKB-UniRule"/>
</dbReference>
<feature type="binding site" evidence="14">
    <location>
        <position position="718"/>
    </location>
    <ligand>
        <name>substrate</name>
    </ligand>
</feature>
<evidence type="ECO:0000256" key="8">
    <source>
        <dbReference type="ARBA" id="ARBA00023186"/>
    </source>
</evidence>
<evidence type="ECO:0000256" key="12">
    <source>
        <dbReference type="ARBA" id="ARBA00050252"/>
    </source>
</evidence>
<dbReference type="InterPro" id="IPR036724">
    <property type="entry name" value="Cobalamin-bd_sf"/>
</dbReference>
<dbReference type="GO" id="GO:0047727">
    <property type="term" value="F:isobutyryl-CoA mutase activity"/>
    <property type="evidence" value="ECO:0007669"/>
    <property type="project" value="UniProtKB-UniRule"/>
</dbReference>
<evidence type="ECO:0000256" key="7">
    <source>
        <dbReference type="ARBA" id="ARBA00023134"/>
    </source>
</evidence>
<dbReference type="PANTHER" id="PTHR43087:SF1">
    <property type="entry name" value="LAO_AO TRANSPORT SYSTEM ATPASE"/>
    <property type="match status" value="1"/>
</dbReference>
<evidence type="ECO:0000256" key="14">
    <source>
        <dbReference type="HAMAP-Rule" id="MF_02050"/>
    </source>
</evidence>
<evidence type="ECO:0000256" key="3">
    <source>
        <dbReference type="ARBA" id="ARBA00022723"/>
    </source>
</evidence>
<dbReference type="GO" id="GO:0031419">
    <property type="term" value="F:cobalamin binding"/>
    <property type="evidence" value="ECO:0007669"/>
    <property type="project" value="UniProtKB-UniRule"/>
</dbReference>
<feature type="binding site" evidence="14">
    <location>
        <position position="299"/>
    </location>
    <ligand>
        <name>Mg(2+)</name>
        <dbReference type="ChEBI" id="CHEBI:18420"/>
        <label>2</label>
    </ligand>
</feature>
<evidence type="ECO:0000256" key="2">
    <source>
        <dbReference type="ARBA" id="ARBA00022628"/>
    </source>
</evidence>
<dbReference type="InterPro" id="IPR016176">
    <property type="entry name" value="Cbl-dep_enz_cat"/>
</dbReference>
<dbReference type="HAMAP" id="MF_02050">
    <property type="entry name" value="IcmF"/>
    <property type="match status" value="1"/>
</dbReference>
<dbReference type="PROSITE" id="PS51332">
    <property type="entry name" value="B12_BINDING"/>
    <property type="match status" value="1"/>
</dbReference>
<feature type="binding site" evidence="14">
    <location>
        <position position="846"/>
    </location>
    <ligand>
        <name>substrate</name>
    </ligand>
</feature>
<keyword evidence="7 14" id="KW-0342">GTP-binding</keyword>
<dbReference type="InterPro" id="IPR006099">
    <property type="entry name" value="MeMalonylCoA_mutase_a/b_cat"/>
</dbReference>
<keyword evidence="8 14" id="KW-0143">Chaperone</keyword>
<evidence type="ECO:0000256" key="10">
    <source>
        <dbReference type="ARBA" id="ARBA00023268"/>
    </source>
</evidence>
<comment type="subunit">
    <text evidence="14">Homodimer.</text>
</comment>
<dbReference type="SUPFAM" id="SSF51703">
    <property type="entry name" value="Cobalamin (vitamin B12)-dependent enzymes"/>
    <property type="match status" value="1"/>
</dbReference>
<feature type="binding site" evidence="14">
    <location>
        <position position="811"/>
    </location>
    <ligand>
        <name>substrate</name>
    </ligand>
</feature>
<feature type="binding site" evidence="14">
    <location>
        <begin position="346"/>
        <end position="349"/>
    </location>
    <ligand>
        <name>GTP</name>
        <dbReference type="ChEBI" id="CHEBI:37565"/>
    </ligand>
</feature>
<sequence length="1085" mass="121743">MSTVEVYRPKNHVRFVTASSLFDGHDASINIMRRILQASGAEVIHLGHNRSVEEVVNAAIQEDVQGIAISSYQGGHVEYFKYMKDLLVERGAPHIRIFGGGGGVIIPKEIKELQEYGISGIFSPEDGRKLGLQGMINQILMECDVATEPKGVKEEIANVTTENPEVLAHLITVAEEAHQTHNEEAVEMLKQAKQLSKGTPVLGITGTGGAGKSSLTDELIRRFLQELPDKKIAVLSIDPTKQKTGGALLGDRIRMNAIFNKRVFMRSLATRGSRTELSGALADVIDVVRVAGYDMIIVETSGIGQGDAEITNVSDVSMYVMTSEFGAPSQLEKIDMIDYADLIVINKFERKGSEDALRQVQKQYQRSRELWHDDLDAMPVYGTIASQFNDKGTNSLFAALVATLNEKTGSAWETSYDQFVKTQKQNVIIPNDRRYYLREITDAVRGYHRKSEEQVGFARRLFQLEGAIEQVKEKASDDVLVQSLESLATGVRDELTAESKRILENWATLKEAYTGDEFITKIRDKEIRTILRTESLSGIKIPKIVLPQFVDFGEILRWVYKENVPGSFPYTAGVFPFKREGEDPKRQFAGEGTPERTNRRFHYLSKDDDAKRLSTAFDSVTLYGEDPDHRPDIYGKVGESGVSICTLEDMKKLYDGFDLCAPSTSVSMTINGPAPIILAMFMNTAIDQQVRLKEEELGRTLTVEEFTQVKTTTLQVVRGTVQADILKEDQGQNTCIFSTEFALRMMGDIQQYFIDQKVRNYYSVSISGYHIAEAGANPISQLAFTLSNGFTYVEYYLSRGMHIDDFAPNLSFFFSNGLDPEYTVIGRVARRIWAVVMRDKYGANERSQKLKYHVQTSGRSLHAQEIDFNDIRTTLQALMALQDNCNSLHTNAYDEAITTPTEESVRRAMAIQMIITKEHGLSKNENPLQGAFIVEEMTDLVEEAVLSEFDRINDRGGVLGAMETQYQRGKIQEESMHYEMKKHTGELPIIGVNTYLNPNPASEEDINNMEIARATKEEKETQISNLRNFQQKNETETEEALARLKQVAVTGGNIFEELMTTVQKASLGQITHALYEVGGQYRRNM</sequence>
<protein>
    <recommendedName>
        <fullName evidence="14">Fused isobutyryl-CoA mutase</fullName>
    </recommendedName>
    <domain>
        <recommendedName>
            <fullName evidence="14">Isobutyryl-CoA mutase</fullName>
            <shortName evidence="14">ICM</shortName>
            <ecNumber evidence="14">5.4.99.13</ecNumber>
        </recommendedName>
    </domain>
    <domain>
        <recommendedName>
            <fullName evidence="14">P-loop GTPase</fullName>
            <ecNumber evidence="14">3.6.5.-</ecNumber>
        </recommendedName>
        <alternativeName>
            <fullName evidence="14">G-protein chaperone</fullName>
        </alternativeName>
    </domain>
</protein>
<evidence type="ECO:0000256" key="5">
    <source>
        <dbReference type="ARBA" id="ARBA00022801"/>
    </source>
</evidence>
<dbReference type="InterPro" id="IPR033669">
    <property type="entry name" value="IcmF"/>
</dbReference>
<keyword evidence="10 14" id="KW-0511">Multifunctional enzyme</keyword>
<feature type="binding site" evidence="14">
    <location>
        <position position="577"/>
    </location>
    <ligand>
        <name>substrate</name>
    </ligand>
</feature>
<reference evidence="16" key="1">
    <citation type="submission" date="2022-05" db="EMBL/GenBank/DDBJ databases">
        <authorList>
            <person name="Colautti A."/>
            <person name="Iacumin L."/>
        </authorList>
    </citation>
    <scope>NUCLEOTIDE SEQUENCE</scope>
    <source>
        <strain evidence="16">DSM 30747</strain>
    </source>
</reference>
<feature type="binding site" description="axial binding residue" evidence="14">
    <location>
        <position position="25"/>
    </location>
    <ligand>
        <name>adenosylcob(III)alamin</name>
        <dbReference type="ChEBI" id="CHEBI:18408"/>
    </ligand>
    <ligandPart>
        <name>Co</name>
        <dbReference type="ChEBI" id="CHEBI:27638"/>
    </ligandPart>
</feature>
<dbReference type="Gene3D" id="3.40.50.280">
    <property type="entry name" value="Cobalamin-binding domain"/>
    <property type="match status" value="1"/>
</dbReference>
<evidence type="ECO:0000259" key="15">
    <source>
        <dbReference type="PROSITE" id="PS51332"/>
    </source>
</evidence>
<dbReference type="InterPro" id="IPR053439">
    <property type="entry name" value="IcmF/GTPase_domain"/>
</dbReference>
<keyword evidence="17" id="KW-1185">Reference proteome</keyword>
<dbReference type="NCBIfam" id="NF045497">
    <property type="entry name" value="IsobCoAmut_IcmF"/>
    <property type="match status" value="1"/>
</dbReference>
<comment type="caution">
    <text evidence="14">Lacks conserved residue(s) required for the propagation of feature annotation.</text>
</comment>
<feature type="binding site" evidence="14">
    <location>
        <position position="238"/>
    </location>
    <ligand>
        <name>Mg(2+)</name>
        <dbReference type="ChEBI" id="CHEBI:18420"/>
        <label>2</label>
    </ligand>
</feature>
<gene>
    <name evidence="14" type="primary">icmF</name>
    <name evidence="16" type="ORF">M9R61_01955</name>
</gene>
<organism evidence="16 17">
    <name type="scientific">Psychrobacillus psychrodurans</name>
    <dbReference type="NCBI Taxonomy" id="126157"/>
    <lineage>
        <taxon>Bacteria</taxon>
        <taxon>Bacillati</taxon>
        <taxon>Bacillota</taxon>
        <taxon>Bacilli</taxon>
        <taxon>Bacillales</taxon>
        <taxon>Bacillaceae</taxon>
        <taxon>Psychrobacillus</taxon>
    </lineage>
</organism>
<feature type="binding site" evidence="14">
    <location>
        <position position="963"/>
    </location>
    <ligand>
        <name>GTP</name>
        <dbReference type="ChEBI" id="CHEBI:37565"/>
    </ligand>
</feature>
<dbReference type="RefSeq" id="WP_269920752.1">
    <property type="nucleotide sequence ID" value="NZ_JAMKBI010000001.1"/>
</dbReference>
<feature type="binding site" evidence="14">
    <location>
        <position position="1084"/>
    </location>
    <ligand>
        <name>GTP</name>
        <dbReference type="ChEBI" id="CHEBI:37565"/>
    </ligand>
</feature>
<dbReference type="GO" id="GO:0004494">
    <property type="term" value="F:methylmalonyl-CoA mutase activity"/>
    <property type="evidence" value="ECO:0007669"/>
    <property type="project" value="InterPro"/>
</dbReference>
<feature type="binding site" evidence="14">
    <location>
        <position position="299"/>
    </location>
    <ligand>
        <name>Mg(2+)</name>
        <dbReference type="ChEBI" id="CHEBI:18420"/>
        <label>1</label>
        <note>catalytic</note>
    </ligand>
</feature>
<comment type="similarity">
    <text evidence="13 14">Belongs to the IcmF family.</text>
</comment>
<dbReference type="InterPro" id="IPR006098">
    <property type="entry name" value="MMCoA_mutase_a_cat"/>
</dbReference>
<dbReference type="GO" id="GO:0005525">
    <property type="term" value="F:GTP binding"/>
    <property type="evidence" value="ECO:0007669"/>
    <property type="project" value="UniProtKB-UniRule"/>
</dbReference>
<feature type="binding site" evidence="14">
    <location>
        <position position="254"/>
    </location>
    <ligand>
        <name>GTP</name>
        <dbReference type="ChEBI" id="CHEBI:37565"/>
    </ligand>
</feature>
<dbReference type="GO" id="GO:0003924">
    <property type="term" value="F:GTPase activity"/>
    <property type="evidence" value="ECO:0007669"/>
    <property type="project" value="UniProtKB-UniRule"/>
</dbReference>
<feature type="binding site" evidence="14">
    <location>
        <begin position="209"/>
        <end position="214"/>
    </location>
    <ligand>
        <name>GTP</name>
        <dbReference type="ChEBI" id="CHEBI:37565"/>
    </ligand>
</feature>
<feature type="binding site" evidence="14">
    <location>
        <position position="237"/>
    </location>
    <ligand>
        <name>Mg(2+)</name>
        <dbReference type="ChEBI" id="CHEBI:18420"/>
        <label>2</label>
    </ligand>
</feature>
<keyword evidence="6 14" id="KW-0460">Magnesium</keyword>